<evidence type="ECO:0000313" key="2">
    <source>
        <dbReference type="EMBL" id="BBY29991.1"/>
    </source>
</evidence>
<reference evidence="2 3" key="1">
    <citation type="journal article" date="2019" name="Emerg. Microbes Infect.">
        <title>Comprehensive subspecies identification of 175 nontuberculous mycobacteria species based on 7547 genomic profiles.</title>
        <authorList>
            <person name="Matsumoto Y."/>
            <person name="Kinjo T."/>
            <person name="Motooka D."/>
            <person name="Nabeya D."/>
            <person name="Jung N."/>
            <person name="Uechi K."/>
            <person name="Horii T."/>
            <person name="Iida T."/>
            <person name="Fujita J."/>
            <person name="Nakamura S."/>
        </authorList>
    </citation>
    <scope>NUCLEOTIDE SEQUENCE [LARGE SCALE GENOMIC DNA]</scope>
    <source>
        <strain evidence="2 3">JCM 17899</strain>
    </source>
</reference>
<feature type="compositionally biased region" description="Pro residues" evidence="1">
    <location>
        <begin position="73"/>
        <end position="83"/>
    </location>
</feature>
<evidence type="ECO:0000313" key="3">
    <source>
        <dbReference type="Proteomes" id="UP000467193"/>
    </source>
</evidence>
<proteinExistence type="predicted"/>
<sequence>MTNDSRRRNRSNSLLAAMSVGAILAAGALTLNAVESEGMTSLSNAPSAEYGETTKKSTTPSTLQTQSAVPSVLAPPAPTEEPG</sequence>
<organism evidence="2 3">
    <name type="scientific">Mycolicibacterium sediminis</name>
    <dbReference type="NCBI Taxonomy" id="1286180"/>
    <lineage>
        <taxon>Bacteria</taxon>
        <taxon>Bacillati</taxon>
        <taxon>Actinomycetota</taxon>
        <taxon>Actinomycetes</taxon>
        <taxon>Mycobacteriales</taxon>
        <taxon>Mycobacteriaceae</taxon>
        <taxon>Mycolicibacterium</taxon>
    </lineage>
</organism>
<dbReference type="Proteomes" id="UP000467193">
    <property type="component" value="Chromosome"/>
</dbReference>
<feature type="region of interest" description="Disordered" evidence="1">
    <location>
        <begin position="42"/>
        <end position="83"/>
    </location>
</feature>
<gene>
    <name evidence="2" type="ORF">MSEDJ_40870</name>
</gene>
<evidence type="ECO:0000256" key="1">
    <source>
        <dbReference type="SAM" id="MobiDB-lite"/>
    </source>
</evidence>
<dbReference type="KEGG" id="msei:MSEDJ_40870"/>
<name>A0A7I7QUK5_9MYCO</name>
<protein>
    <submittedName>
        <fullName evidence="2">Uncharacterized protein</fullName>
    </submittedName>
</protein>
<dbReference type="EMBL" id="AP022588">
    <property type="protein sequence ID" value="BBY29991.1"/>
    <property type="molecule type" value="Genomic_DNA"/>
</dbReference>
<keyword evidence="3" id="KW-1185">Reference proteome</keyword>
<feature type="compositionally biased region" description="Polar residues" evidence="1">
    <location>
        <begin position="56"/>
        <end position="66"/>
    </location>
</feature>
<dbReference type="AlphaFoldDB" id="A0A7I7QUK5"/>
<accession>A0A7I7QUK5</accession>